<gene>
    <name evidence="1" type="primary">ABCC2_2</name>
    <name evidence="1" type="ORF">H4S07_002149</name>
</gene>
<keyword evidence="2" id="KW-1185">Reference proteome</keyword>
<organism evidence="1 2">
    <name type="scientific">Coemansia furcata</name>
    <dbReference type="NCBI Taxonomy" id="417177"/>
    <lineage>
        <taxon>Eukaryota</taxon>
        <taxon>Fungi</taxon>
        <taxon>Fungi incertae sedis</taxon>
        <taxon>Zoopagomycota</taxon>
        <taxon>Kickxellomycotina</taxon>
        <taxon>Kickxellomycetes</taxon>
        <taxon>Kickxellales</taxon>
        <taxon>Kickxellaceae</taxon>
        <taxon>Coemansia</taxon>
    </lineage>
</organism>
<sequence>LDEMPKIYTYEYMFILCHLLMCRCQVVVLYEATTDVNLETDHAIQEQICSKFCNCTIPTVVHRLDAVNNSDHIIFMYKGTTTEFGMPNELMEKNGLFA</sequence>
<protein>
    <submittedName>
        <fullName evidence="1">Canalicular multispecific organic anion transporter 1</fullName>
    </submittedName>
</protein>
<dbReference type="Proteomes" id="UP001140096">
    <property type="component" value="Unassembled WGS sequence"/>
</dbReference>
<proteinExistence type="predicted"/>
<dbReference type="EMBL" id="JANBUP010000479">
    <property type="protein sequence ID" value="KAJ2811298.1"/>
    <property type="molecule type" value="Genomic_DNA"/>
</dbReference>
<name>A0ACC1LKY8_9FUNG</name>
<feature type="non-terminal residue" evidence="1">
    <location>
        <position position="1"/>
    </location>
</feature>
<evidence type="ECO:0000313" key="2">
    <source>
        <dbReference type="Proteomes" id="UP001140096"/>
    </source>
</evidence>
<comment type="caution">
    <text evidence="1">The sequence shown here is derived from an EMBL/GenBank/DDBJ whole genome shotgun (WGS) entry which is preliminary data.</text>
</comment>
<accession>A0ACC1LKY8</accession>
<evidence type="ECO:0000313" key="1">
    <source>
        <dbReference type="EMBL" id="KAJ2811298.1"/>
    </source>
</evidence>
<reference evidence="1" key="1">
    <citation type="submission" date="2022-07" db="EMBL/GenBank/DDBJ databases">
        <title>Phylogenomic reconstructions and comparative analyses of Kickxellomycotina fungi.</title>
        <authorList>
            <person name="Reynolds N.K."/>
            <person name="Stajich J.E."/>
            <person name="Barry K."/>
            <person name="Grigoriev I.V."/>
            <person name="Crous P."/>
            <person name="Smith M.E."/>
        </authorList>
    </citation>
    <scope>NUCLEOTIDE SEQUENCE</scope>
    <source>
        <strain evidence="1">CBS 102833</strain>
    </source>
</reference>